<keyword evidence="5" id="KW-0521">NADP</keyword>
<organism evidence="9 10">
    <name type="scientific">Diplocarpon rosae</name>
    <dbReference type="NCBI Taxonomy" id="946125"/>
    <lineage>
        <taxon>Eukaryota</taxon>
        <taxon>Fungi</taxon>
        <taxon>Dikarya</taxon>
        <taxon>Ascomycota</taxon>
        <taxon>Pezizomycotina</taxon>
        <taxon>Leotiomycetes</taxon>
        <taxon>Helotiales</taxon>
        <taxon>Drepanopezizaceae</taxon>
        <taxon>Diplocarpon</taxon>
    </lineage>
</organism>
<evidence type="ECO:0000313" key="9">
    <source>
        <dbReference type="EMBL" id="KAK2630086.1"/>
    </source>
</evidence>
<reference evidence="9" key="1">
    <citation type="submission" date="2023-06" db="EMBL/GenBank/DDBJ databases">
        <title>Draft genome of Marssonina rosae.</title>
        <authorList>
            <person name="Cheng Q."/>
        </authorList>
    </citation>
    <scope>NUCLEOTIDE SEQUENCE</scope>
    <source>
        <strain evidence="9">R4</strain>
    </source>
</reference>
<evidence type="ECO:0000256" key="2">
    <source>
        <dbReference type="ARBA" id="ARBA00010139"/>
    </source>
</evidence>
<feature type="domain" description="FAD/NAD(P)-binding" evidence="8">
    <location>
        <begin position="11"/>
        <end position="234"/>
    </location>
</feature>
<dbReference type="Gene3D" id="3.50.50.60">
    <property type="entry name" value="FAD/NAD(P)-binding domain"/>
    <property type="match status" value="3"/>
</dbReference>
<evidence type="ECO:0000256" key="5">
    <source>
        <dbReference type="ARBA" id="ARBA00022857"/>
    </source>
</evidence>
<accession>A0AAD9T6I9</accession>
<dbReference type="GO" id="GO:0004497">
    <property type="term" value="F:monooxygenase activity"/>
    <property type="evidence" value="ECO:0007669"/>
    <property type="project" value="UniProtKB-KW"/>
</dbReference>
<evidence type="ECO:0000256" key="7">
    <source>
        <dbReference type="ARBA" id="ARBA00023033"/>
    </source>
</evidence>
<comment type="similarity">
    <text evidence="2">Belongs to the FAD-binding monooxygenase family.</text>
</comment>
<keyword evidence="7" id="KW-0503">Monooxygenase</keyword>
<evidence type="ECO:0000256" key="3">
    <source>
        <dbReference type="ARBA" id="ARBA00022630"/>
    </source>
</evidence>
<evidence type="ECO:0000259" key="8">
    <source>
        <dbReference type="Pfam" id="PF07992"/>
    </source>
</evidence>
<dbReference type="Proteomes" id="UP001285354">
    <property type="component" value="Unassembled WGS sequence"/>
</dbReference>
<dbReference type="InterPro" id="IPR050775">
    <property type="entry name" value="FAD-binding_Monooxygenases"/>
</dbReference>
<gene>
    <name evidence="9" type="ORF">QTJ16_000906</name>
</gene>
<keyword evidence="6" id="KW-0560">Oxidoreductase</keyword>
<dbReference type="EMBL" id="JAUBYV010000001">
    <property type="protein sequence ID" value="KAK2630086.1"/>
    <property type="molecule type" value="Genomic_DNA"/>
</dbReference>
<evidence type="ECO:0000256" key="1">
    <source>
        <dbReference type="ARBA" id="ARBA00001974"/>
    </source>
</evidence>
<keyword evidence="10" id="KW-1185">Reference proteome</keyword>
<keyword evidence="4" id="KW-0274">FAD</keyword>
<evidence type="ECO:0000256" key="4">
    <source>
        <dbReference type="ARBA" id="ARBA00022827"/>
    </source>
</evidence>
<dbReference type="AlphaFoldDB" id="A0AAD9T6I9"/>
<dbReference type="PANTHER" id="PTHR43098">
    <property type="entry name" value="L-ORNITHINE N(5)-MONOOXYGENASE-RELATED"/>
    <property type="match status" value="1"/>
</dbReference>
<dbReference type="SUPFAM" id="SSF51905">
    <property type="entry name" value="FAD/NAD(P)-binding domain"/>
    <property type="match status" value="2"/>
</dbReference>
<protein>
    <recommendedName>
        <fullName evidence="8">FAD/NAD(P)-binding domain-containing protein</fullName>
    </recommendedName>
</protein>
<evidence type="ECO:0000313" key="10">
    <source>
        <dbReference type="Proteomes" id="UP001285354"/>
    </source>
</evidence>
<name>A0AAD9T6I9_9HELO</name>
<dbReference type="Pfam" id="PF07992">
    <property type="entry name" value="Pyr_redox_2"/>
    <property type="match status" value="1"/>
</dbReference>
<proteinExistence type="inferred from homology"/>
<dbReference type="InterPro" id="IPR023753">
    <property type="entry name" value="FAD/NAD-binding_dom"/>
</dbReference>
<comment type="cofactor">
    <cofactor evidence="1">
        <name>FAD</name>
        <dbReference type="ChEBI" id="CHEBI:57692"/>
    </cofactor>
</comment>
<sequence>MGSIQPIEELDVLLVGAGFGSFTMLNKLRNQGLKVRIFEKGAASGGIWYWNCYPGARVDSDTPIYQLFDEELWKEFTFKERYAGWKELRRYFDHVEKIWQIKKDTEFHKHVDSAAFDESTNRWTVECADGTEVSCKWFVPCIGFASKKYTPPVRNLGDFQGAVYHTALWPQHDVSMKDKRVGIIGTGASGIQVAQEIGPKVKSLTVFLRTPNFCLPMRQHKLEAQEEQKKKESGFYEKQFHATRSTFSGFTYDFYQVNTLDETPEQREAFYEDLWAQGGFRFWLNTYKDMLFDQKANDEAYKFWRKKVLERIKDPQKAEILAPADPPHPWGTKRPSLEQCYYEVMSQDNVKILDVNKSPISEVTETGLKHQNGFEELDILVLATGFDSVTGSLAQLSIRGTTGGTIADHVRNFSRSRHALRSRLSRDVLRLGILGRCVRAELTQSQWKTGTRTSMGIAIPTFPNMFFLYGPQAPTAFSNGPSCTQFQAEFVAKAIKLATEKGITRLESTAEAEEDWTKRMHEKWDTTLFPLAKSWYQGANIPGRKIEPLNWVGGMPEYRASLDKSLDNDLQGWKYSTAKGVGQGG</sequence>
<comment type="caution">
    <text evidence="9">The sequence shown here is derived from an EMBL/GenBank/DDBJ whole genome shotgun (WGS) entry which is preliminary data.</text>
</comment>
<dbReference type="PANTHER" id="PTHR43098:SF3">
    <property type="entry name" value="L-ORNITHINE N(5)-MONOOXYGENASE-RELATED"/>
    <property type="match status" value="1"/>
</dbReference>
<evidence type="ECO:0000256" key="6">
    <source>
        <dbReference type="ARBA" id="ARBA00023002"/>
    </source>
</evidence>
<keyword evidence="3" id="KW-0285">Flavoprotein</keyword>
<dbReference type="InterPro" id="IPR036188">
    <property type="entry name" value="FAD/NAD-bd_sf"/>
</dbReference>